<dbReference type="RefSeq" id="WP_042205250.1">
    <property type="nucleotide sequence ID" value="NZ_CP009288.1"/>
</dbReference>
<keyword evidence="2" id="KW-1185">Reference proteome</keyword>
<sequence length="117" mass="13341">MLNKTLASYCLSKKGAIEEYPFGDGVLVIKVASKMFALLSERNNQLNISLKCDPIIAESLRQQYSSITPGYHLNKTHWNTIIMDGSISESELFKMIDHSYELVFKGLKKSEKETFFQ</sequence>
<dbReference type="AlphaFoldDB" id="A0A089IQM0"/>
<evidence type="ECO:0000313" key="2">
    <source>
        <dbReference type="Proteomes" id="UP000029409"/>
    </source>
</evidence>
<dbReference type="InterPro" id="IPR058532">
    <property type="entry name" value="YjbR/MT2646/Rv2570-like"/>
</dbReference>
<dbReference type="eggNOG" id="COG2315">
    <property type="taxonomic scope" value="Bacteria"/>
</dbReference>
<dbReference type="Gene3D" id="3.90.1150.30">
    <property type="match status" value="1"/>
</dbReference>
<dbReference type="InterPro" id="IPR007351">
    <property type="entry name" value="YjbR"/>
</dbReference>
<dbReference type="SUPFAM" id="SSF142906">
    <property type="entry name" value="YjbR-like"/>
    <property type="match status" value="1"/>
</dbReference>
<dbReference type="Proteomes" id="UP000029409">
    <property type="component" value="Chromosome"/>
</dbReference>
<dbReference type="STRING" id="44251.PDUR_04505"/>
<dbReference type="PANTHER" id="PTHR35145">
    <property type="entry name" value="CYTOPLASMIC PROTEIN-RELATED"/>
    <property type="match status" value="1"/>
</dbReference>
<dbReference type="PANTHER" id="PTHR35145:SF1">
    <property type="entry name" value="CYTOPLASMIC PROTEIN"/>
    <property type="match status" value="1"/>
</dbReference>
<accession>A0A089IQM0</accession>
<dbReference type="EMBL" id="CP009288">
    <property type="protein sequence ID" value="AIQ11334.1"/>
    <property type="molecule type" value="Genomic_DNA"/>
</dbReference>
<name>A0A089IQM0_PAEDU</name>
<dbReference type="OrthoDB" id="9789813at2"/>
<reference evidence="1 2" key="1">
    <citation type="submission" date="2014-08" db="EMBL/GenBank/DDBJ databases">
        <title>Comparative genomics of the Paenibacillus odorifer group.</title>
        <authorList>
            <person name="den Bakker H.C."/>
            <person name="Tsai Y.-C."/>
            <person name="Martin N."/>
            <person name="Korlach J."/>
            <person name="Wiedmann M."/>
        </authorList>
    </citation>
    <scope>NUCLEOTIDE SEQUENCE [LARGE SCALE GENOMIC DNA]</scope>
    <source>
        <strain evidence="1 2">DSM 1735</strain>
    </source>
</reference>
<protein>
    <submittedName>
        <fullName evidence="1">MmcQ-like protein</fullName>
    </submittedName>
</protein>
<dbReference type="Pfam" id="PF04237">
    <property type="entry name" value="YjbR"/>
    <property type="match status" value="1"/>
</dbReference>
<dbReference type="InterPro" id="IPR038056">
    <property type="entry name" value="YjbR-like_sf"/>
</dbReference>
<dbReference type="KEGG" id="pdu:PDUR_04505"/>
<organism evidence="1 2">
    <name type="scientific">Paenibacillus durus</name>
    <name type="common">Paenibacillus azotofixans</name>
    <dbReference type="NCBI Taxonomy" id="44251"/>
    <lineage>
        <taxon>Bacteria</taxon>
        <taxon>Bacillati</taxon>
        <taxon>Bacillota</taxon>
        <taxon>Bacilli</taxon>
        <taxon>Bacillales</taxon>
        <taxon>Paenibacillaceae</taxon>
        <taxon>Paenibacillus</taxon>
    </lineage>
</organism>
<proteinExistence type="predicted"/>
<gene>
    <name evidence="1" type="ORF">PDUR_04505</name>
</gene>
<evidence type="ECO:0000313" key="1">
    <source>
        <dbReference type="EMBL" id="AIQ11334.1"/>
    </source>
</evidence>